<keyword evidence="3" id="KW-1185">Reference proteome</keyword>
<evidence type="ECO:0000313" key="3">
    <source>
        <dbReference type="Proteomes" id="UP000324222"/>
    </source>
</evidence>
<accession>A0A5B7KGL3</accession>
<feature type="region of interest" description="Disordered" evidence="1">
    <location>
        <begin position="1"/>
        <end position="24"/>
    </location>
</feature>
<gene>
    <name evidence="2" type="ORF">E2C01_099332</name>
</gene>
<evidence type="ECO:0000256" key="1">
    <source>
        <dbReference type="SAM" id="MobiDB-lite"/>
    </source>
</evidence>
<organism evidence="2 3">
    <name type="scientific">Portunus trituberculatus</name>
    <name type="common">Swimming crab</name>
    <name type="synonym">Neptunus trituberculatus</name>
    <dbReference type="NCBI Taxonomy" id="210409"/>
    <lineage>
        <taxon>Eukaryota</taxon>
        <taxon>Metazoa</taxon>
        <taxon>Ecdysozoa</taxon>
        <taxon>Arthropoda</taxon>
        <taxon>Crustacea</taxon>
        <taxon>Multicrustacea</taxon>
        <taxon>Malacostraca</taxon>
        <taxon>Eumalacostraca</taxon>
        <taxon>Eucarida</taxon>
        <taxon>Decapoda</taxon>
        <taxon>Pleocyemata</taxon>
        <taxon>Brachyura</taxon>
        <taxon>Eubrachyura</taxon>
        <taxon>Portunoidea</taxon>
        <taxon>Portunidae</taxon>
        <taxon>Portuninae</taxon>
        <taxon>Portunus</taxon>
    </lineage>
</organism>
<dbReference type="EMBL" id="VSRR010137351">
    <property type="protein sequence ID" value="MPD03685.1"/>
    <property type="molecule type" value="Genomic_DNA"/>
</dbReference>
<feature type="region of interest" description="Disordered" evidence="1">
    <location>
        <begin position="74"/>
        <end position="93"/>
    </location>
</feature>
<dbReference type="Proteomes" id="UP000324222">
    <property type="component" value="Unassembled WGS sequence"/>
</dbReference>
<evidence type="ECO:0000313" key="2">
    <source>
        <dbReference type="EMBL" id="MPD03685.1"/>
    </source>
</evidence>
<protein>
    <submittedName>
        <fullName evidence="2">Uncharacterized protein</fullName>
    </submittedName>
</protein>
<proteinExistence type="predicted"/>
<sequence>MEIEWPPAAPVRHPGASCSTLREGMGRSDSLETCEAYGSEALPTNLSLVISILHLDAATASAATYGTPLTCLPRRQRTHAQTHTRTGKKTATE</sequence>
<reference evidence="2 3" key="1">
    <citation type="submission" date="2019-05" db="EMBL/GenBank/DDBJ databases">
        <title>Another draft genome of Portunus trituberculatus and its Hox gene families provides insights of decapod evolution.</title>
        <authorList>
            <person name="Jeong J.-H."/>
            <person name="Song I."/>
            <person name="Kim S."/>
            <person name="Choi T."/>
            <person name="Kim D."/>
            <person name="Ryu S."/>
            <person name="Kim W."/>
        </authorList>
    </citation>
    <scope>NUCLEOTIDE SEQUENCE [LARGE SCALE GENOMIC DNA]</scope>
    <source>
        <tissue evidence="2">Muscle</tissue>
    </source>
</reference>
<comment type="caution">
    <text evidence="2">The sequence shown here is derived from an EMBL/GenBank/DDBJ whole genome shotgun (WGS) entry which is preliminary data.</text>
</comment>
<dbReference type="AlphaFoldDB" id="A0A5B7KGL3"/>
<name>A0A5B7KGL3_PORTR</name>